<dbReference type="Proteomes" id="UP000095280">
    <property type="component" value="Unplaced"/>
</dbReference>
<dbReference type="InterPro" id="IPR024079">
    <property type="entry name" value="MetalloPept_cat_dom_sf"/>
</dbReference>
<keyword evidence="3" id="KW-1185">Reference proteome</keyword>
<dbReference type="SUPFAM" id="SSF55486">
    <property type="entry name" value="Metalloproteases ('zincins'), catalytic domain"/>
    <property type="match status" value="1"/>
</dbReference>
<name>A0A1I8HKE5_9PLAT</name>
<dbReference type="PROSITE" id="PS50215">
    <property type="entry name" value="ADAM_MEPRO"/>
    <property type="match status" value="1"/>
</dbReference>
<feature type="domain" description="Peptidase M12B" evidence="2">
    <location>
        <begin position="1"/>
        <end position="83"/>
    </location>
</feature>
<organism evidence="3 4">
    <name type="scientific">Macrostomum lignano</name>
    <dbReference type="NCBI Taxonomy" id="282301"/>
    <lineage>
        <taxon>Eukaryota</taxon>
        <taxon>Metazoa</taxon>
        <taxon>Spiralia</taxon>
        <taxon>Lophotrochozoa</taxon>
        <taxon>Platyhelminthes</taxon>
        <taxon>Rhabditophora</taxon>
        <taxon>Macrostomorpha</taxon>
        <taxon>Macrostomida</taxon>
        <taxon>Macrostomidae</taxon>
        <taxon>Macrostomum</taxon>
    </lineage>
</organism>
<protein>
    <submittedName>
        <fullName evidence="4">Peptidase M12B domain-containing protein</fullName>
    </submittedName>
</protein>
<evidence type="ECO:0000313" key="4">
    <source>
        <dbReference type="WBParaSite" id="maker-uti_cns_0006754-snap-gene-0.4-mRNA-1"/>
    </source>
</evidence>
<dbReference type="WBParaSite" id="maker-uti_cns_0006754-snap-gene-0.4-mRNA-1">
    <property type="protein sequence ID" value="maker-uti_cns_0006754-snap-gene-0.4-mRNA-1"/>
    <property type="gene ID" value="maker-uti_cns_0006754-snap-gene-0.4"/>
</dbReference>
<evidence type="ECO:0000313" key="3">
    <source>
        <dbReference type="Proteomes" id="UP000095280"/>
    </source>
</evidence>
<comment type="caution">
    <text evidence="1">Lacks conserved residue(s) required for the propagation of feature annotation.</text>
</comment>
<accession>A0A1I8HKE5</accession>
<dbReference type="Gene3D" id="3.40.390.10">
    <property type="entry name" value="Collagenase (Catalytic Domain)"/>
    <property type="match status" value="1"/>
</dbReference>
<reference evidence="4" key="1">
    <citation type="submission" date="2016-11" db="UniProtKB">
        <authorList>
            <consortium name="WormBaseParasite"/>
        </authorList>
    </citation>
    <scope>IDENTIFICATION</scope>
</reference>
<dbReference type="AlphaFoldDB" id="A0A1I8HKE5"/>
<dbReference type="InterPro" id="IPR001590">
    <property type="entry name" value="Peptidase_M12B"/>
</dbReference>
<evidence type="ECO:0000259" key="2">
    <source>
        <dbReference type="PROSITE" id="PS50215"/>
    </source>
</evidence>
<dbReference type="Pfam" id="PF01421">
    <property type="entry name" value="Reprolysin"/>
    <property type="match status" value="1"/>
</dbReference>
<dbReference type="GO" id="GO:0006508">
    <property type="term" value="P:proteolysis"/>
    <property type="evidence" value="ECO:0007669"/>
    <property type="project" value="InterPro"/>
</dbReference>
<proteinExistence type="predicted"/>
<sequence length="83" mass="9578">YAIHNSNVESVVAATQNIINFVNNRFRSFNLHIAVTGLEIWKEPLTNYDLSSFSDPRKTVDSLMSYAASFPLEWRFDCIHLLQ</sequence>
<dbReference type="GO" id="GO:0004222">
    <property type="term" value="F:metalloendopeptidase activity"/>
    <property type="evidence" value="ECO:0007669"/>
    <property type="project" value="InterPro"/>
</dbReference>
<evidence type="ECO:0000256" key="1">
    <source>
        <dbReference type="PROSITE-ProRule" id="PRU00276"/>
    </source>
</evidence>